<dbReference type="PROSITE" id="PS50835">
    <property type="entry name" value="IG_LIKE"/>
    <property type="match status" value="2"/>
</dbReference>
<proteinExistence type="predicted"/>
<dbReference type="InterPro" id="IPR003599">
    <property type="entry name" value="Ig_sub"/>
</dbReference>
<dbReference type="SUPFAM" id="SSF48726">
    <property type="entry name" value="Immunoglobulin"/>
    <property type="match status" value="2"/>
</dbReference>
<feature type="signal peptide" evidence="1">
    <location>
        <begin position="1"/>
        <end position="19"/>
    </location>
</feature>
<dbReference type="Gene3D" id="2.60.40.10">
    <property type="entry name" value="Immunoglobulins"/>
    <property type="match status" value="2"/>
</dbReference>
<dbReference type="Proteomes" id="UP000079169">
    <property type="component" value="Unplaced"/>
</dbReference>
<reference evidence="4 5" key="1">
    <citation type="submission" date="2025-04" db="UniProtKB">
        <authorList>
            <consortium name="RefSeq"/>
        </authorList>
    </citation>
    <scope>IDENTIFICATION</scope>
</reference>
<dbReference type="AlphaFoldDB" id="A0A1S4E941"/>
<evidence type="ECO:0000313" key="4">
    <source>
        <dbReference type="RefSeq" id="XP_017298677.2"/>
    </source>
</evidence>
<dbReference type="SMART" id="SM00409">
    <property type="entry name" value="IG"/>
    <property type="match status" value="2"/>
</dbReference>
<gene>
    <name evidence="4 5" type="primary">LOC103507124</name>
</gene>
<dbReference type="STRING" id="121845.A0A1S4E941"/>
<dbReference type="Pfam" id="PF00047">
    <property type="entry name" value="ig"/>
    <property type="match status" value="1"/>
</dbReference>
<protein>
    <submittedName>
        <fullName evidence="4 5">Uncharacterized protein LOC103507124</fullName>
    </submittedName>
</protein>
<evidence type="ECO:0000256" key="1">
    <source>
        <dbReference type="SAM" id="SignalP"/>
    </source>
</evidence>
<dbReference type="Pfam" id="PF13927">
    <property type="entry name" value="Ig_3"/>
    <property type="match status" value="1"/>
</dbReference>
<dbReference type="KEGG" id="dci:103507124"/>
<dbReference type="GO" id="GO:0032589">
    <property type="term" value="C:neuron projection membrane"/>
    <property type="evidence" value="ECO:0007669"/>
    <property type="project" value="TreeGrafter"/>
</dbReference>
<dbReference type="InterPro" id="IPR036179">
    <property type="entry name" value="Ig-like_dom_sf"/>
</dbReference>
<dbReference type="RefSeq" id="XP_017298677.2">
    <property type="nucleotide sequence ID" value="XM_017443188.2"/>
</dbReference>
<evidence type="ECO:0000313" key="3">
    <source>
        <dbReference type="Proteomes" id="UP000079169"/>
    </source>
</evidence>
<dbReference type="InterPro" id="IPR013783">
    <property type="entry name" value="Ig-like_fold"/>
</dbReference>
<evidence type="ECO:0000259" key="2">
    <source>
        <dbReference type="PROSITE" id="PS50835"/>
    </source>
</evidence>
<dbReference type="InterPro" id="IPR037448">
    <property type="entry name" value="Zig-8"/>
</dbReference>
<feature type="domain" description="Ig-like" evidence="2">
    <location>
        <begin position="188"/>
        <end position="282"/>
    </location>
</feature>
<sequence length="325" mass="36495">MCHMILWWLVMWRATCSSATEPNVTDVTLGSTPPSDLNVTLPAPAVTLPATQSGGWVPISAQPHQVFVIPTQPQRTGGSKYGPYFEDGIDHENITVRVGDNVTLDCKIGLLHDKTVTWHHKRGNVINLLTVGRQQYSSDQRKVLSFRYPNNWRLCIAFVIKRDEGLYECQVSTHPPLVKKVYLRVTAPEVSIMDEKRHVVTERYYKVGSFVELTCIAAQIENLADNITWLRGKMPVTKGVSQDTSNLKPGNLVSTLTFGHAQKRHTGNYTCLVGKLASASVMVHVLNGKYYAKPLLNSFVEGHVVSLSQQFDRVRGWKRVLRRDT</sequence>
<dbReference type="PANTHER" id="PTHR23279">
    <property type="entry name" value="DEFECTIVE PROBOSCIS EXTENSION RESPONSE DPR -RELATED"/>
    <property type="match status" value="1"/>
</dbReference>
<dbReference type="GO" id="GO:0050808">
    <property type="term" value="P:synapse organization"/>
    <property type="evidence" value="ECO:0007669"/>
    <property type="project" value="TreeGrafter"/>
</dbReference>
<feature type="chain" id="PRO_5044565965" evidence="1">
    <location>
        <begin position="20"/>
        <end position="325"/>
    </location>
</feature>
<dbReference type="InterPro" id="IPR003598">
    <property type="entry name" value="Ig_sub2"/>
</dbReference>
<evidence type="ECO:0000313" key="5">
    <source>
        <dbReference type="RefSeq" id="XP_026677868.1"/>
    </source>
</evidence>
<keyword evidence="1" id="KW-0732">Signal</keyword>
<organism evidence="3 4">
    <name type="scientific">Diaphorina citri</name>
    <name type="common">Asian citrus psyllid</name>
    <dbReference type="NCBI Taxonomy" id="121845"/>
    <lineage>
        <taxon>Eukaryota</taxon>
        <taxon>Metazoa</taxon>
        <taxon>Ecdysozoa</taxon>
        <taxon>Arthropoda</taxon>
        <taxon>Hexapoda</taxon>
        <taxon>Insecta</taxon>
        <taxon>Pterygota</taxon>
        <taxon>Neoptera</taxon>
        <taxon>Paraneoptera</taxon>
        <taxon>Hemiptera</taxon>
        <taxon>Sternorrhyncha</taxon>
        <taxon>Psylloidea</taxon>
        <taxon>Psyllidae</taxon>
        <taxon>Diaphorininae</taxon>
        <taxon>Diaphorina</taxon>
    </lineage>
</organism>
<accession>A0A1S4E941</accession>
<dbReference type="InterPro" id="IPR007110">
    <property type="entry name" value="Ig-like_dom"/>
</dbReference>
<keyword evidence="3" id="KW-1185">Reference proteome</keyword>
<dbReference type="PaxDb" id="121845-A0A1S4E941"/>
<dbReference type="GeneID" id="103507124"/>
<name>A0A1S4E941_DIACI</name>
<feature type="domain" description="Ig-like" evidence="2">
    <location>
        <begin position="83"/>
        <end position="186"/>
    </location>
</feature>
<dbReference type="InterPro" id="IPR013151">
    <property type="entry name" value="Immunoglobulin_dom"/>
</dbReference>
<dbReference type="PANTHER" id="PTHR23279:SF3">
    <property type="entry name" value="DEFECTIVE PROBOSCIS EXTENSION RESPONSE 18"/>
    <property type="match status" value="1"/>
</dbReference>
<dbReference type="RefSeq" id="XP_026677868.1">
    <property type="nucleotide sequence ID" value="XM_026822067.1"/>
</dbReference>
<dbReference type="CDD" id="cd00096">
    <property type="entry name" value="Ig"/>
    <property type="match status" value="1"/>
</dbReference>
<dbReference type="SMART" id="SM00408">
    <property type="entry name" value="IGc2"/>
    <property type="match status" value="2"/>
</dbReference>